<proteinExistence type="predicted"/>
<protein>
    <submittedName>
        <fullName evidence="1">Uncharacterized protein</fullName>
    </submittedName>
</protein>
<sequence length="199" mass="23243">MIMSDASLSPWEMLPGPKWSTPLQARNWLVEKRRSLGWSHKDLAKAFSACAALSDLYICSGGGVRFDRATEKRIARFEQDGERIPDWVYWMPLAIQHAQVSLKRRRRWERVHIPQNSTVRREREDADYESRLLHLDDEEIALIARFREMGADERDFLRFVVGSRMLAWWIDTVKRADACNTDLVEIIENALSFAEHGVR</sequence>
<name>T0HT75_9SPHN</name>
<keyword evidence="2" id="KW-1185">Reference proteome</keyword>
<evidence type="ECO:0000313" key="2">
    <source>
        <dbReference type="Proteomes" id="UP000015527"/>
    </source>
</evidence>
<gene>
    <name evidence="1" type="ORF">L284_09720</name>
</gene>
<dbReference type="Proteomes" id="UP000015527">
    <property type="component" value="Unassembled WGS sequence"/>
</dbReference>
<dbReference type="EMBL" id="ATHL01000071">
    <property type="protein sequence ID" value="EQB16287.1"/>
    <property type="molecule type" value="Genomic_DNA"/>
</dbReference>
<dbReference type="AlphaFoldDB" id="T0HT75"/>
<comment type="caution">
    <text evidence="1">The sequence shown here is derived from an EMBL/GenBank/DDBJ whole genome shotgun (WGS) entry which is preliminary data.</text>
</comment>
<evidence type="ECO:0000313" key="1">
    <source>
        <dbReference type="EMBL" id="EQB16287.1"/>
    </source>
</evidence>
<organism evidence="1 2">
    <name type="scientific">Novosphingobium lindaniclasticum LE124</name>
    <dbReference type="NCBI Taxonomy" id="1096930"/>
    <lineage>
        <taxon>Bacteria</taxon>
        <taxon>Pseudomonadati</taxon>
        <taxon>Pseudomonadota</taxon>
        <taxon>Alphaproteobacteria</taxon>
        <taxon>Sphingomonadales</taxon>
        <taxon>Sphingomonadaceae</taxon>
        <taxon>Novosphingobium</taxon>
    </lineage>
</organism>
<accession>T0HT75</accession>
<reference evidence="1 2" key="1">
    <citation type="journal article" date="2013" name="Genome Announc.">
        <title>Genome Sequence of Novosphingobium lindaniclasticum LE124T, Isolated from a Hexachlorocyclohexane Dumpsite.</title>
        <authorList>
            <person name="Saxena A."/>
            <person name="Nayyar N."/>
            <person name="Sangwan N."/>
            <person name="Kumari R."/>
            <person name="Khurana J.P."/>
            <person name="Lal R."/>
        </authorList>
    </citation>
    <scope>NUCLEOTIDE SEQUENCE [LARGE SCALE GENOMIC DNA]</scope>
    <source>
        <strain evidence="1 2">LE124</strain>
    </source>
</reference>